<proteinExistence type="predicted"/>
<evidence type="ECO:0000259" key="2">
    <source>
        <dbReference type="PROSITE" id="PS50042"/>
    </source>
</evidence>
<feature type="transmembrane region" description="Helical" evidence="1">
    <location>
        <begin position="123"/>
        <end position="141"/>
    </location>
</feature>
<name>A0A644V530_9ZZZZ</name>
<dbReference type="InterPro" id="IPR000620">
    <property type="entry name" value="EamA_dom"/>
</dbReference>
<feature type="transmembrane region" description="Helical" evidence="1">
    <location>
        <begin position="37"/>
        <end position="61"/>
    </location>
</feature>
<feature type="transmembrane region" description="Helical" evidence="1">
    <location>
        <begin position="67"/>
        <end position="88"/>
    </location>
</feature>
<keyword evidence="1" id="KW-0472">Membrane</keyword>
<dbReference type="PANTHER" id="PTHR22911:SF137">
    <property type="entry name" value="SOLUTE CARRIER FAMILY 35 MEMBER G2-RELATED"/>
    <property type="match status" value="1"/>
</dbReference>
<feature type="transmembrane region" description="Helical" evidence="1">
    <location>
        <begin position="226"/>
        <end position="249"/>
    </location>
</feature>
<keyword evidence="1" id="KW-0812">Transmembrane</keyword>
<feature type="transmembrane region" description="Helical" evidence="1">
    <location>
        <begin position="100"/>
        <end position="117"/>
    </location>
</feature>
<gene>
    <name evidence="3" type="ORF">SDC9_32384</name>
</gene>
<feature type="transmembrane region" description="Helical" evidence="1">
    <location>
        <begin position="6"/>
        <end position="25"/>
    </location>
</feature>
<dbReference type="EMBL" id="VSSQ01000221">
    <property type="protein sequence ID" value="MPL86404.1"/>
    <property type="molecule type" value="Genomic_DNA"/>
</dbReference>
<feature type="transmembrane region" description="Helical" evidence="1">
    <location>
        <begin position="294"/>
        <end position="314"/>
    </location>
</feature>
<dbReference type="Gene3D" id="1.10.3730.20">
    <property type="match status" value="1"/>
</dbReference>
<dbReference type="Pfam" id="PF00892">
    <property type="entry name" value="EamA"/>
    <property type="match status" value="2"/>
</dbReference>
<evidence type="ECO:0000256" key="1">
    <source>
        <dbReference type="SAM" id="Phobius"/>
    </source>
</evidence>
<dbReference type="AlphaFoldDB" id="A0A644V530"/>
<dbReference type="PROSITE" id="PS50042">
    <property type="entry name" value="CNMP_BINDING_3"/>
    <property type="match status" value="1"/>
</dbReference>
<sequence>MQYFGEIISIAVAVSWTFTALFFEFAGKRIGSLSVNLLRLLFAFFLLGIMLFITTGSFLPAEADGKTWLWMSLSGLVGFVFGDLCLFYSYTIITARFSQLLMTLAPPFAALFGWILLGEKLSPMGFLGMAVTMFGIGISILKRSAPKNGEATAIAGTSHMAVVTSCEKEKRSFVKKILPDVELHLPMKGVLLGIGAALGQGFGIVLSKVGMNHYALSAEGTEVASYIPFAATHMRIISGAIGFALIIVLTGRMKFLKEGVKDKKAMGATFMGSIFGPFIGVSLSLLAVQNANTAVASTIMATTPIIILLPYVLIYKKKVTWVETLGAVLSVVGVSLFFM</sequence>
<dbReference type="PANTHER" id="PTHR22911">
    <property type="entry name" value="ACYL-MALONYL CONDENSING ENZYME-RELATED"/>
    <property type="match status" value="1"/>
</dbReference>
<feature type="domain" description="Cyclic nucleotide-binding" evidence="2">
    <location>
        <begin position="236"/>
        <end position="303"/>
    </location>
</feature>
<dbReference type="SUPFAM" id="SSF103481">
    <property type="entry name" value="Multidrug resistance efflux transporter EmrE"/>
    <property type="match status" value="2"/>
</dbReference>
<evidence type="ECO:0000313" key="3">
    <source>
        <dbReference type="EMBL" id="MPL86404.1"/>
    </source>
</evidence>
<accession>A0A644V530</accession>
<protein>
    <recommendedName>
        <fullName evidence="2">Cyclic nucleotide-binding domain-containing protein</fullName>
    </recommendedName>
</protein>
<dbReference type="GO" id="GO:0016020">
    <property type="term" value="C:membrane"/>
    <property type="evidence" value="ECO:0007669"/>
    <property type="project" value="InterPro"/>
</dbReference>
<comment type="caution">
    <text evidence="3">The sequence shown here is derived from an EMBL/GenBank/DDBJ whole genome shotgun (WGS) entry which is preliminary data.</text>
</comment>
<feature type="transmembrane region" description="Helical" evidence="1">
    <location>
        <begin position="321"/>
        <end position="338"/>
    </location>
</feature>
<dbReference type="InterPro" id="IPR037185">
    <property type="entry name" value="EmrE-like"/>
</dbReference>
<organism evidence="3">
    <name type="scientific">bioreactor metagenome</name>
    <dbReference type="NCBI Taxonomy" id="1076179"/>
    <lineage>
        <taxon>unclassified sequences</taxon>
        <taxon>metagenomes</taxon>
        <taxon>ecological metagenomes</taxon>
    </lineage>
</organism>
<dbReference type="InterPro" id="IPR000595">
    <property type="entry name" value="cNMP-bd_dom"/>
</dbReference>
<reference evidence="3" key="1">
    <citation type="submission" date="2019-08" db="EMBL/GenBank/DDBJ databases">
        <authorList>
            <person name="Kucharzyk K."/>
            <person name="Murdoch R.W."/>
            <person name="Higgins S."/>
            <person name="Loffler F."/>
        </authorList>
    </citation>
    <scope>NUCLEOTIDE SEQUENCE</scope>
</reference>
<keyword evidence="1" id="KW-1133">Transmembrane helix</keyword>
<feature type="transmembrane region" description="Helical" evidence="1">
    <location>
        <begin position="270"/>
        <end position="288"/>
    </location>
</feature>